<evidence type="ECO:0000256" key="1">
    <source>
        <dbReference type="ARBA" id="ARBA00022884"/>
    </source>
</evidence>
<dbReference type="PANTHER" id="PTHR46589:SF1">
    <property type="entry name" value="APOPTOTIC CHROMATIN CONDENSATION INDUCER IN THE NUCLEUS"/>
    <property type="match status" value="1"/>
</dbReference>
<feature type="compositionally biased region" description="Basic and acidic residues" evidence="3">
    <location>
        <begin position="209"/>
        <end position="245"/>
    </location>
</feature>
<dbReference type="InterPro" id="IPR035979">
    <property type="entry name" value="RBD_domain_sf"/>
</dbReference>
<dbReference type="InterPro" id="IPR032552">
    <property type="entry name" value="RSB_motif"/>
</dbReference>
<dbReference type="Pfam" id="PF16294">
    <property type="entry name" value="RSB_motif"/>
    <property type="match status" value="1"/>
</dbReference>
<feature type="compositionally biased region" description="Basic residues" evidence="3">
    <location>
        <begin position="171"/>
        <end position="182"/>
    </location>
</feature>
<dbReference type="RefSeq" id="XP_014253406.1">
    <property type="nucleotide sequence ID" value="XM_014397920.2"/>
</dbReference>
<dbReference type="PANTHER" id="PTHR46589">
    <property type="entry name" value="APOPTOTIC CHROMATIN CONDENSATION INDUCER IN THE NUCLEUS"/>
    <property type="match status" value="1"/>
</dbReference>
<feature type="region of interest" description="Disordered" evidence="3">
    <location>
        <begin position="471"/>
        <end position="524"/>
    </location>
</feature>
<evidence type="ECO:0000259" key="4">
    <source>
        <dbReference type="PROSITE" id="PS50102"/>
    </source>
</evidence>
<reference evidence="5" key="1">
    <citation type="submission" date="2022-01" db="UniProtKB">
        <authorList>
            <consortium name="EnsemblMetazoa"/>
        </authorList>
    </citation>
    <scope>IDENTIFICATION</scope>
</reference>
<feature type="compositionally biased region" description="Basic and acidic residues" evidence="3">
    <location>
        <begin position="85"/>
        <end position="109"/>
    </location>
</feature>
<dbReference type="OrthoDB" id="5348404at2759"/>
<dbReference type="GO" id="GO:0071011">
    <property type="term" value="C:precatalytic spliceosome"/>
    <property type="evidence" value="ECO:0007669"/>
    <property type="project" value="TreeGrafter"/>
</dbReference>
<feature type="region of interest" description="Disordered" evidence="3">
    <location>
        <begin position="1"/>
        <end position="283"/>
    </location>
</feature>
<dbReference type="Proteomes" id="UP000494040">
    <property type="component" value="Unassembled WGS sequence"/>
</dbReference>
<dbReference type="PROSITE" id="PS50102">
    <property type="entry name" value="RRM"/>
    <property type="match status" value="1"/>
</dbReference>
<feature type="domain" description="RRM" evidence="4">
    <location>
        <begin position="584"/>
        <end position="661"/>
    </location>
</feature>
<keyword evidence="6" id="KW-1185">Reference proteome</keyword>
<accession>A0A8I6RYW8</accession>
<dbReference type="InterPro" id="IPR000504">
    <property type="entry name" value="RRM_dom"/>
</dbReference>
<dbReference type="InterPro" id="IPR052793">
    <property type="entry name" value="EJC-associated_protein"/>
</dbReference>
<dbReference type="GO" id="GO:0008380">
    <property type="term" value="P:RNA splicing"/>
    <property type="evidence" value="ECO:0007669"/>
    <property type="project" value="TreeGrafter"/>
</dbReference>
<proteinExistence type="predicted"/>
<dbReference type="KEGG" id="clec:106668805"/>
<feature type="compositionally biased region" description="Basic and acidic residues" evidence="3">
    <location>
        <begin position="495"/>
        <end position="524"/>
    </location>
</feature>
<evidence type="ECO:0000256" key="2">
    <source>
        <dbReference type="PROSITE-ProRule" id="PRU00176"/>
    </source>
</evidence>
<dbReference type="GO" id="GO:0003723">
    <property type="term" value="F:RNA binding"/>
    <property type="evidence" value="ECO:0007669"/>
    <property type="project" value="UniProtKB-UniRule"/>
</dbReference>
<sequence length="872" mass="99930">MVRKSERNKHGTPDKSVEKASTRKSSRQTRRRKKSTSESEPEPDIPVEKETKREKHEEKAETSDAHTRLRRSARTKNTPDMEAEMVEKAKSEEVVENSDDKEWKDDSKFWEAQPAKPEEAKPAENEEEGLTWKVQSSNGSGGEIQKLKICRQRLTDSAESSSSPTKETTSPRRKRYTKRATKEKHDPESAESTGSHTDSEAPLQINPEENVKQEAPTEKESADKEGNLSEEKAEKTTEKEVEVQKPADIAETPIVNRPSIPEKEEGELDTTVEGSDVQKSSECESMVVEANQVAINEETQDEKEDCTKEKISTKEPVNEKLENASIDISLSNEIAMEEIAMEEIAKKLNERAAAKGAKEIPEEKEKKVNDSAKTPDSDLDTTKEEGEISSAAETPEPVKKQTMESRARPTALKRLTEEIPTSLRKRRTSKQIKPQKDSQIAISSLTLKTLVPDVAPVPLEEVKEMLTIEKEEAEKKKLILESQDDGVAAEEDEGPGGHESKHLRESKDKKSKTPERKRSFKEEGLDNNEVKKKKIIIKHKDEPKVDVKVNNQENHKAARKISIVSDDAKTLRKSPSPSVKKATNILYITNLVRPFTVPQLKELLARTGTLAPNGFFIDKIKSKCYVKYTTVEMAVETRHALHGVRWPVNNPKTLKVEFSNEQNLNIMLRLAEEEHNAAIKQEVAAIDKNERLEVKEATWGIEKNIIKPSSRRVTTSIREWDMGKMPGNENQAPNQTQLEVKKEEWVKNKDKNKLDSENRRRQHSPEKSEIPRKLKKKDNEAPAKLLDGLFRKTKATPRIYWLPLTTAQIVVREEMRRQQLAEHERRLAQAEQRKTESRRDKDKERDRERERDRDRDRDRDRERVRERDRRKK</sequence>
<dbReference type="EnsemblMetazoa" id="XM_014397920.2">
    <property type="protein sequence ID" value="XP_014253406.1"/>
    <property type="gene ID" value="LOC106668805"/>
</dbReference>
<feature type="compositionally biased region" description="Basic and acidic residues" evidence="3">
    <location>
        <begin position="396"/>
        <end position="407"/>
    </location>
</feature>
<dbReference type="GeneID" id="106668805"/>
<feature type="compositionally biased region" description="Low complexity" evidence="3">
    <location>
        <begin position="155"/>
        <end position="168"/>
    </location>
</feature>
<dbReference type="OMA" id="SKCFVAY"/>
<feature type="region of interest" description="Disordered" evidence="3">
    <location>
        <begin position="821"/>
        <end position="872"/>
    </location>
</feature>
<dbReference type="Gene3D" id="3.30.70.330">
    <property type="match status" value="1"/>
</dbReference>
<feature type="compositionally biased region" description="Basic residues" evidence="3">
    <location>
        <begin position="22"/>
        <end position="34"/>
    </location>
</feature>
<evidence type="ECO:0000256" key="3">
    <source>
        <dbReference type="SAM" id="MobiDB-lite"/>
    </source>
</evidence>
<protein>
    <recommendedName>
        <fullName evidence="4">RRM domain-containing protein</fullName>
    </recommendedName>
</protein>
<dbReference type="SUPFAM" id="SSF54928">
    <property type="entry name" value="RNA-binding domain, RBD"/>
    <property type="match status" value="1"/>
</dbReference>
<feature type="compositionally biased region" description="Basic and acidic residues" evidence="3">
    <location>
        <begin position="1"/>
        <end position="21"/>
    </location>
</feature>
<dbReference type="InterPro" id="IPR012677">
    <property type="entry name" value="Nucleotide-bd_a/b_plait_sf"/>
</dbReference>
<evidence type="ECO:0000313" key="6">
    <source>
        <dbReference type="Proteomes" id="UP000494040"/>
    </source>
</evidence>
<feature type="compositionally biased region" description="Basic and acidic residues" evidence="3">
    <location>
        <begin position="46"/>
        <end position="67"/>
    </location>
</feature>
<name>A0A8I6RYW8_CIMLE</name>
<feature type="region of interest" description="Disordered" evidence="3">
    <location>
        <begin position="350"/>
        <end position="439"/>
    </location>
</feature>
<keyword evidence="1 2" id="KW-0694">RNA-binding</keyword>
<dbReference type="InterPro" id="IPR034257">
    <property type="entry name" value="Acinus_RRM"/>
</dbReference>
<dbReference type="CTD" id="35173"/>
<feature type="compositionally biased region" description="Basic and acidic residues" evidence="3">
    <location>
        <begin position="350"/>
        <end position="386"/>
    </location>
</feature>
<feature type="compositionally biased region" description="Acidic residues" evidence="3">
    <location>
        <begin position="482"/>
        <end position="494"/>
    </location>
</feature>
<dbReference type="AlphaFoldDB" id="A0A8I6RYW8"/>
<dbReference type="GO" id="GO:0061574">
    <property type="term" value="C:ASAP complex"/>
    <property type="evidence" value="ECO:0007669"/>
    <property type="project" value="TreeGrafter"/>
</dbReference>
<organism evidence="5 6">
    <name type="scientific">Cimex lectularius</name>
    <name type="common">Bed bug</name>
    <name type="synonym">Acanthia lectularia</name>
    <dbReference type="NCBI Taxonomy" id="79782"/>
    <lineage>
        <taxon>Eukaryota</taxon>
        <taxon>Metazoa</taxon>
        <taxon>Ecdysozoa</taxon>
        <taxon>Arthropoda</taxon>
        <taxon>Hexapoda</taxon>
        <taxon>Insecta</taxon>
        <taxon>Pterygota</taxon>
        <taxon>Neoptera</taxon>
        <taxon>Paraneoptera</taxon>
        <taxon>Hemiptera</taxon>
        <taxon>Heteroptera</taxon>
        <taxon>Panheteroptera</taxon>
        <taxon>Cimicomorpha</taxon>
        <taxon>Cimicidae</taxon>
        <taxon>Cimex</taxon>
    </lineage>
</organism>
<dbReference type="CDD" id="cd12432">
    <property type="entry name" value="RRM_ACINU"/>
    <property type="match status" value="1"/>
</dbReference>
<evidence type="ECO:0000313" key="5">
    <source>
        <dbReference type="EnsemblMetazoa" id="XP_014253406.1"/>
    </source>
</evidence>
<feature type="region of interest" description="Disordered" evidence="3">
    <location>
        <begin position="747"/>
        <end position="780"/>
    </location>
</feature>